<accession>A0A238Y0U8</accession>
<evidence type="ECO:0000313" key="2">
    <source>
        <dbReference type="EMBL" id="SNR64610.1"/>
    </source>
</evidence>
<name>A0A238Y0U8_9BACT</name>
<evidence type="ECO:0000313" key="3">
    <source>
        <dbReference type="Proteomes" id="UP000198324"/>
    </source>
</evidence>
<dbReference type="Pfam" id="PF00126">
    <property type="entry name" value="HTH_1"/>
    <property type="match status" value="1"/>
</dbReference>
<dbReference type="Proteomes" id="UP000198324">
    <property type="component" value="Unassembled WGS sequence"/>
</dbReference>
<dbReference type="SUPFAM" id="SSF46785">
    <property type="entry name" value="Winged helix' DNA-binding domain"/>
    <property type="match status" value="1"/>
</dbReference>
<organism evidence="2 3">
    <name type="scientific">Humidesulfovibrio mexicanus</name>
    <dbReference type="NCBI Taxonomy" id="147047"/>
    <lineage>
        <taxon>Bacteria</taxon>
        <taxon>Pseudomonadati</taxon>
        <taxon>Thermodesulfobacteriota</taxon>
        <taxon>Desulfovibrionia</taxon>
        <taxon>Desulfovibrionales</taxon>
        <taxon>Desulfovibrionaceae</taxon>
        <taxon>Humidesulfovibrio</taxon>
    </lineage>
</organism>
<dbReference type="RefSeq" id="WP_089271514.1">
    <property type="nucleotide sequence ID" value="NZ_FZOC01000001.1"/>
</dbReference>
<dbReference type="GO" id="GO:0003700">
    <property type="term" value="F:DNA-binding transcription factor activity"/>
    <property type="evidence" value="ECO:0007669"/>
    <property type="project" value="InterPro"/>
</dbReference>
<dbReference type="InterPro" id="IPR051815">
    <property type="entry name" value="Molybdate_resp_trans_reg"/>
</dbReference>
<feature type="domain" description="HTH lysR-type" evidence="1">
    <location>
        <begin position="35"/>
        <end position="94"/>
    </location>
</feature>
<dbReference type="AlphaFoldDB" id="A0A238Y0U8"/>
<dbReference type="PANTHER" id="PTHR30432">
    <property type="entry name" value="TRANSCRIPTIONAL REGULATOR MODE"/>
    <property type="match status" value="1"/>
</dbReference>
<dbReference type="Gene3D" id="1.10.10.10">
    <property type="entry name" value="Winged helix-like DNA-binding domain superfamily/Winged helix DNA-binding domain"/>
    <property type="match status" value="1"/>
</dbReference>
<protein>
    <submittedName>
        <fullName evidence="2">Molybdate transport system regulatory protein</fullName>
    </submittedName>
</protein>
<dbReference type="PANTHER" id="PTHR30432:SF1">
    <property type="entry name" value="DNA-BINDING TRANSCRIPTIONAL DUAL REGULATOR MODE"/>
    <property type="match status" value="1"/>
</dbReference>
<proteinExistence type="predicted"/>
<dbReference type="InterPro" id="IPR036390">
    <property type="entry name" value="WH_DNA-bd_sf"/>
</dbReference>
<gene>
    <name evidence="2" type="ORF">SAMN04488503_0581</name>
</gene>
<dbReference type="InterPro" id="IPR036388">
    <property type="entry name" value="WH-like_DNA-bd_sf"/>
</dbReference>
<keyword evidence="3" id="KW-1185">Reference proteome</keyword>
<dbReference type="EMBL" id="FZOC01000001">
    <property type="protein sequence ID" value="SNR64610.1"/>
    <property type="molecule type" value="Genomic_DNA"/>
</dbReference>
<dbReference type="InterPro" id="IPR000847">
    <property type="entry name" value="LysR_HTH_N"/>
</dbReference>
<dbReference type="OrthoDB" id="9800709at2"/>
<evidence type="ECO:0000259" key="1">
    <source>
        <dbReference type="Pfam" id="PF00126"/>
    </source>
</evidence>
<sequence>MSTELSKGRTVGDAPTLRVHLWLESGGGMVFGLGRVQLLDLVRRLGSLNKAAKELGMSYRAAWGRIKRTEEALGESLLAKASGRKGYELTPLAEALLRDFALWHQEVESFALERAKVRLPWDIKPFAEDAARKS</sequence>
<reference evidence="2 3" key="1">
    <citation type="submission" date="2017-06" db="EMBL/GenBank/DDBJ databases">
        <authorList>
            <person name="Kim H.J."/>
            <person name="Triplett B.A."/>
        </authorList>
    </citation>
    <scope>NUCLEOTIDE SEQUENCE [LARGE SCALE GENOMIC DNA]</scope>
    <source>
        <strain evidence="2 3">DSM 13116</strain>
    </source>
</reference>